<dbReference type="InterPro" id="IPR012818">
    <property type="entry name" value="CbiE"/>
</dbReference>
<evidence type="ECO:0000256" key="6">
    <source>
        <dbReference type="SAM" id="MobiDB-lite"/>
    </source>
</evidence>
<feature type="domain" description="Tetrapyrrole methylase" evidence="7">
    <location>
        <begin position="57"/>
        <end position="226"/>
    </location>
</feature>
<dbReference type="InterPro" id="IPR029063">
    <property type="entry name" value="SAM-dependent_MTases_sf"/>
</dbReference>
<dbReference type="InterPro" id="IPR050714">
    <property type="entry name" value="Cobalamin_biosynth_MTase"/>
</dbReference>
<dbReference type="PANTHER" id="PTHR43182">
    <property type="entry name" value="COBALT-PRECORRIN-6B C(15)-METHYLTRANSFERASE (DECARBOXYLATING)"/>
    <property type="match status" value="1"/>
</dbReference>
<dbReference type="Gene3D" id="3.40.50.150">
    <property type="entry name" value="Vaccinia Virus protein VP39"/>
    <property type="match status" value="1"/>
</dbReference>
<dbReference type="CDD" id="cd02440">
    <property type="entry name" value="AdoMet_MTases"/>
    <property type="match status" value="1"/>
</dbReference>
<keyword evidence="2" id="KW-0169">Cobalamin biosynthesis</keyword>
<evidence type="ECO:0000256" key="1">
    <source>
        <dbReference type="ARBA" id="ARBA00004953"/>
    </source>
</evidence>
<dbReference type="InterPro" id="IPR014776">
    <property type="entry name" value="4pyrrole_Mease_sub2"/>
</dbReference>
<dbReference type="NCBIfam" id="TIGR02467">
    <property type="entry name" value="CbiE"/>
    <property type="match status" value="1"/>
</dbReference>
<dbReference type="Gene3D" id="3.30.950.10">
    <property type="entry name" value="Methyltransferase, Cobalt-precorrin-4 Transmethylase, Domain 2"/>
    <property type="match status" value="1"/>
</dbReference>
<dbReference type="PANTHER" id="PTHR43182:SF1">
    <property type="entry name" value="COBALT-PRECORRIN-7 C(5)-METHYLTRANSFERASE"/>
    <property type="match status" value="1"/>
</dbReference>
<dbReference type="Pfam" id="PF00590">
    <property type="entry name" value="TP_methylase"/>
    <property type="match status" value="1"/>
</dbReference>
<dbReference type="InterPro" id="IPR014777">
    <property type="entry name" value="4pyrrole_Mease_sub1"/>
</dbReference>
<evidence type="ECO:0000256" key="4">
    <source>
        <dbReference type="ARBA" id="ARBA00022679"/>
    </source>
</evidence>
<comment type="caution">
    <text evidence="8">The sequence shown here is derived from an EMBL/GenBank/DDBJ whole genome shotgun (WGS) entry which is preliminary data.</text>
</comment>
<sequence length="453" mass="47166">MRTGVGRSGGMFRRGRQTTEAGPVGHELLQQRSPNHERPRSGTPAAISVSVVGLDGQGLPRGATEVLAGAKVVLGGRVHLDAHAPHGARRIPLGEPGTAQFDQALTDLEELSEQDGPAVVITSGDPGFFGVMQGLRERGVRTAKVLPGVTGVQRLMAKLGRSWDDVLVVSARGRDLRRALNVCRARPAVAVLTDAVAGPAEIGAGLTGWRRTLIVAEDMDTPDERISVVDPPKAAKRRWREANVVLCLADPEAVPPRGWCAGGEPIPPASGWALPEEAFAHRDGTVSKAEVRALALAKLGPRPGTLIWDVGSGAGALAIECARLGAAVVAVEPNPVQCMRIIANAATHGVDMRIVENEAPAALVGLPRPDAIFVGGGGPEVVAACAAVGAERVVVALTALDRLGACRDALRHSGYVVDGCQLSANRLATMSDGASRFVGTTPTLLLWGRRSTS</sequence>
<gene>
    <name evidence="8" type="ORF">GCM10022247_59630</name>
</gene>
<dbReference type="SUPFAM" id="SSF53790">
    <property type="entry name" value="Tetrapyrrole methylase"/>
    <property type="match status" value="1"/>
</dbReference>
<proteinExistence type="predicted"/>
<protein>
    <submittedName>
        <fullName evidence="8">Bifunctional cobalt-precorrin-7 (C(5))-methyltransferase/cobalt-precorrin-6B (C(15))-methyltransferase</fullName>
    </submittedName>
</protein>
<keyword evidence="4" id="KW-0808">Transferase</keyword>
<dbReference type="Gene3D" id="3.40.1010.10">
    <property type="entry name" value="Cobalt-precorrin-4 Transmethylase, Domain 1"/>
    <property type="match status" value="1"/>
</dbReference>
<keyword evidence="5" id="KW-0949">S-adenosyl-L-methionine</keyword>
<keyword evidence="3" id="KW-0489">Methyltransferase</keyword>
<accession>A0ABP7TK77</accession>
<dbReference type="SUPFAM" id="SSF53335">
    <property type="entry name" value="S-adenosyl-L-methionine-dependent methyltransferases"/>
    <property type="match status" value="1"/>
</dbReference>
<evidence type="ECO:0000256" key="5">
    <source>
        <dbReference type="ARBA" id="ARBA00022691"/>
    </source>
</evidence>
<reference evidence="9" key="1">
    <citation type="journal article" date="2019" name="Int. J. Syst. Evol. Microbiol.">
        <title>The Global Catalogue of Microorganisms (GCM) 10K type strain sequencing project: providing services to taxonomists for standard genome sequencing and annotation.</title>
        <authorList>
            <consortium name="The Broad Institute Genomics Platform"/>
            <consortium name="The Broad Institute Genome Sequencing Center for Infectious Disease"/>
            <person name="Wu L."/>
            <person name="Ma J."/>
        </authorList>
    </citation>
    <scope>NUCLEOTIDE SEQUENCE [LARGE SCALE GENOMIC DNA]</scope>
    <source>
        <strain evidence="9">JCM 17342</strain>
    </source>
</reference>
<organism evidence="8 9">
    <name type="scientific">Allokutzneria multivorans</name>
    <dbReference type="NCBI Taxonomy" id="1142134"/>
    <lineage>
        <taxon>Bacteria</taxon>
        <taxon>Bacillati</taxon>
        <taxon>Actinomycetota</taxon>
        <taxon>Actinomycetes</taxon>
        <taxon>Pseudonocardiales</taxon>
        <taxon>Pseudonocardiaceae</taxon>
        <taxon>Allokutzneria</taxon>
    </lineage>
</organism>
<feature type="region of interest" description="Disordered" evidence="6">
    <location>
        <begin position="1"/>
        <end position="43"/>
    </location>
</feature>
<evidence type="ECO:0000256" key="2">
    <source>
        <dbReference type="ARBA" id="ARBA00022573"/>
    </source>
</evidence>
<dbReference type="EMBL" id="BAABAL010000019">
    <property type="protein sequence ID" value="GAA4026802.1"/>
    <property type="molecule type" value="Genomic_DNA"/>
</dbReference>
<dbReference type="RefSeq" id="WP_344881977.1">
    <property type="nucleotide sequence ID" value="NZ_BAABAL010000019.1"/>
</dbReference>
<evidence type="ECO:0000313" key="9">
    <source>
        <dbReference type="Proteomes" id="UP001501747"/>
    </source>
</evidence>
<evidence type="ECO:0000259" key="7">
    <source>
        <dbReference type="Pfam" id="PF00590"/>
    </source>
</evidence>
<evidence type="ECO:0000313" key="8">
    <source>
        <dbReference type="EMBL" id="GAA4026802.1"/>
    </source>
</evidence>
<name>A0ABP7TK77_9PSEU</name>
<keyword evidence="9" id="KW-1185">Reference proteome</keyword>
<dbReference type="InterPro" id="IPR035996">
    <property type="entry name" value="4pyrrol_Methylase_sf"/>
</dbReference>
<dbReference type="CDD" id="cd11644">
    <property type="entry name" value="Precorrin-6Y-MT"/>
    <property type="match status" value="1"/>
</dbReference>
<dbReference type="Proteomes" id="UP001501747">
    <property type="component" value="Unassembled WGS sequence"/>
</dbReference>
<dbReference type="InterPro" id="IPR000878">
    <property type="entry name" value="4pyrrol_Mease"/>
</dbReference>
<evidence type="ECO:0000256" key="3">
    <source>
        <dbReference type="ARBA" id="ARBA00022603"/>
    </source>
</evidence>
<comment type="pathway">
    <text evidence="1">Cofactor biosynthesis; adenosylcobalamin biosynthesis.</text>
</comment>